<dbReference type="SUPFAM" id="SSF50978">
    <property type="entry name" value="WD40 repeat-like"/>
    <property type="match status" value="1"/>
</dbReference>
<evidence type="ECO:0000256" key="2">
    <source>
        <dbReference type="ARBA" id="ARBA00022737"/>
    </source>
</evidence>
<evidence type="ECO:0000313" key="5">
    <source>
        <dbReference type="Proteomes" id="UP000554235"/>
    </source>
</evidence>
<evidence type="ECO:0000256" key="1">
    <source>
        <dbReference type="ARBA" id="ARBA00022574"/>
    </source>
</evidence>
<dbReference type="InterPro" id="IPR015943">
    <property type="entry name" value="WD40/YVTN_repeat-like_dom_sf"/>
</dbReference>
<dbReference type="EMBL" id="JAADYS010001138">
    <property type="protein sequence ID" value="KAF4464817.1"/>
    <property type="molecule type" value="Genomic_DNA"/>
</dbReference>
<dbReference type="Proteomes" id="UP000554235">
    <property type="component" value="Unassembled WGS sequence"/>
</dbReference>
<dbReference type="OrthoDB" id="10263272at2759"/>
<evidence type="ECO:0000313" key="4">
    <source>
        <dbReference type="EMBL" id="KAF4464817.1"/>
    </source>
</evidence>
<dbReference type="GO" id="GO:0031145">
    <property type="term" value="P:anaphase-promoting complex-dependent catabolic process"/>
    <property type="evidence" value="ECO:0007669"/>
    <property type="project" value="TreeGrafter"/>
</dbReference>
<proteinExistence type="predicted"/>
<feature type="region of interest" description="Disordered" evidence="3">
    <location>
        <begin position="50"/>
        <end position="136"/>
    </location>
</feature>
<sequence length="813" mass="89958">MPGVTPSLASSSLRPNPRLPYNLPTSIHTLIIHRGMRMMRWPARRPRAHRPNFETIVEPSSPSDSGYGSGENSPQSSPALKPKRFRATIDSSGLFDGPADSVSEEDEPKTPAPTLQHGYVRPPKTSERTRSGENLNNVSPFIYSKNSSCLPLQDKRFDPNRRGLDRYVPKRDHVSPPSERYRAKKESRDLTTDERLTRCKNASLDPFVLRRRALTPDGRFPFRVDERVLNRDTVLSQLPQNRGGERQASMGAIWSVGGLVHDRIATDDGQGRLLQRGTNARIFPTPFQESLINTSVEKEKHEGRIAFALDLDQVRKVLDFCQSREIPRTPSLKRILAMEEGRTTWDGCQWVNKDPFGAPLKPPKKRLLPAAPFRVLDAPNLKDNFYCSPLAYSSTSHTLVVCLGNLLYAWSETGGVHMIHGAQPDTWLTTVAFSSAQGTKAILGIGHSDGSVVLKSLFDGLPRFEVRQPFPIACVSWRPTCTLRPSRNPLNPGVPVQTEDLVVGDDVGNIYYYIVEWPMGWEVSRDTWPGAVSLMAKISSIHCQQICGLAWSPDGRSFATGGNDNLCCLFEVDRVLGQRRIEPSRPVNRYQRRFAALSAYGGIETRVTRPFTPPQNDPDEPVAAIAAEMRPLPSSADTDHDAAVKAIAFCPWRRGLIATGGGSNDKCIHFFHTTSGAALATISVSAQVTSLIWSTTRREIVATFGYAQPNHPYRISVFSWPECKQVAAIPWEGELRALYAIPYPRGPWRDDVAAREGGLQEGCIVVASSDKSIKFHEVWSREKGATAGGSGILGGSDILEGLEGIDKEGDVIR</sequence>
<feature type="compositionally biased region" description="Low complexity" evidence="3">
    <location>
        <begin position="13"/>
        <end position="23"/>
    </location>
</feature>
<dbReference type="InterPro" id="IPR036322">
    <property type="entry name" value="WD40_repeat_dom_sf"/>
</dbReference>
<comment type="caution">
    <text evidence="4">The sequence shown here is derived from an EMBL/GenBank/DDBJ whole genome shotgun (WGS) entry which is preliminary data.</text>
</comment>
<dbReference type="InterPro" id="IPR001680">
    <property type="entry name" value="WD40_rpt"/>
</dbReference>
<name>A0A8H4LB29_9HYPO</name>
<dbReference type="Pfam" id="PF00400">
    <property type="entry name" value="WD40"/>
    <property type="match status" value="1"/>
</dbReference>
<dbReference type="GO" id="GO:1905786">
    <property type="term" value="P:positive regulation of anaphase-promoting complex-dependent catabolic process"/>
    <property type="evidence" value="ECO:0007669"/>
    <property type="project" value="TreeGrafter"/>
</dbReference>
<reference evidence="4 5" key="1">
    <citation type="submission" date="2020-01" db="EMBL/GenBank/DDBJ databases">
        <title>Identification and distribution of gene clusters putatively required for synthesis of sphingolipid metabolism inhibitors in phylogenetically diverse species of the filamentous fungus Fusarium.</title>
        <authorList>
            <person name="Kim H.-S."/>
            <person name="Busman M."/>
            <person name="Brown D.W."/>
            <person name="Divon H."/>
            <person name="Uhlig S."/>
            <person name="Proctor R.H."/>
        </authorList>
    </citation>
    <scope>NUCLEOTIDE SEQUENCE [LARGE SCALE GENOMIC DNA]</scope>
    <source>
        <strain evidence="4 5">NRRL 20459</strain>
    </source>
</reference>
<gene>
    <name evidence="4" type="ORF">FALBO_8362</name>
</gene>
<feature type="region of interest" description="Disordered" evidence="3">
    <location>
        <begin position="1"/>
        <end position="23"/>
    </location>
</feature>
<dbReference type="InterPro" id="IPR033010">
    <property type="entry name" value="Cdc20/Fizzy"/>
</dbReference>
<dbReference type="PANTHER" id="PTHR19918">
    <property type="entry name" value="CELL DIVISION CYCLE 20 CDC20 FIZZY -RELATED"/>
    <property type="match status" value="1"/>
</dbReference>
<keyword evidence="1" id="KW-0853">WD repeat</keyword>
<dbReference type="GO" id="GO:0010997">
    <property type="term" value="F:anaphase-promoting complex binding"/>
    <property type="evidence" value="ECO:0007669"/>
    <property type="project" value="InterPro"/>
</dbReference>
<feature type="region of interest" description="Disordered" evidence="3">
    <location>
        <begin position="153"/>
        <end position="192"/>
    </location>
</feature>
<dbReference type="GO" id="GO:1990757">
    <property type="term" value="F:ubiquitin ligase activator activity"/>
    <property type="evidence" value="ECO:0007669"/>
    <property type="project" value="TreeGrafter"/>
</dbReference>
<dbReference type="GO" id="GO:0005680">
    <property type="term" value="C:anaphase-promoting complex"/>
    <property type="evidence" value="ECO:0007669"/>
    <property type="project" value="TreeGrafter"/>
</dbReference>
<dbReference type="SMART" id="SM00320">
    <property type="entry name" value="WD40"/>
    <property type="match status" value="2"/>
</dbReference>
<dbReference type="Gene3D" id="2.130.10.10">
    <property type="entry name" value="YVTN repeat-like/Quinoprotein amine dehydrogenase"/>
    <property type="match status" value="2"/>
</dbReference>
<evidence type="ECO:0000256" key="3">
    <source>
        <dbReference type="SAM" id="MobiDB-lite"/>
    </source>
</evidence>
<keyword evidence="5" id="KW-1185">Reference proteome</keyword>
<accession>A0A8H4LB29</accession>
<organism evidence="4 5">
    <name type="scientific">Fusarium albosuccineum</name>
    <dbReference type="NCBI Taxonomy" id="1237068"/>
    <lineage>
        <taxon>Eukaryota</taxon>
        <taxon>Fungi</taxon>
        <taxon>Dikarya</taxon>
        <taxon>Ascomycota</taxon>
        <taxon>Pezizomycotina</taxon>
        <taxon>Sordariomycetes</taxon>
        <taxon>Hypocreomycetidae</taxon>
        <taxon>Hypocreales</taxon>
        <taxon>Nectriaceae</taxon>
        <taxon>Fusarium</taxon>
        <taxon>Fusarium decemcellulare species complex</taxon>
    </lineage>
</organism>
<dbReference type="AlphaFoldDB" id="A0A8H4LB29"/>
<dbReference type="PANTHER" id="PTHR19918:SF5">
    <property type="entry name" value="MEIOSIS-SPECIFIC APC_C ACTIVATOR PROTEIN AMA1"/>
    <property type="match status" value="1"/>
</dbReference>
<keyword evidence="2" id="KW-0677">Repeat</keyword>
<protein>
    <submittedName>
        <fullName evidence="4">Fzr</fullName>
    </submittedName>
</protein>